<name>A0A177S9H7_PSEPU</name>
<sequence length="799" mass="89465">MSVLNFPRIYFKGHMFWSPPTGNNNDVLPLYDAVNMKMNWDFLSQYQITPENAAEKLIPWMIQYQQLSSAPKAVIQAPPNAGGDGIVPAEWNFFGDNACGTVSYKDTVSTIIGGEGPGGGYIDNDPLINQPYNLYGNPFGSDTPTPARFVDVSPWQNTFTALYFDRLELGNAACGLTATRQYRMLDRFLNFNWAAFKGLLTVTATWQTCFPKANLQWRLGDSVLLKNLHDQLDQPGVQGLMFRFCSYLTAYDYNGVFNDQPPVSASKDPAKLQRMYQAALDNPIDIFFNPAYGCTSGVLGLWHDGEYPTAPDGQRLVAKTAVAVPSSYNQKPKAVELGVISALVHDNRLSLDLMNSFPFIQGPAKPGIDPLIPQPLKLDLGAFDIGTTQGDTFVPLVPPLSFDYTKYQQDAFDHQSGLLDLPLTPAQVTQLTGDNPLALRKQGDQVPTSVQQPWTAEVIESGSFLDVGQTKELKIMVQKNGKPAANLDLLVAQYNNLYLLGTSSYYLGTRNNPNFVLFYDHTDDGSQEQNKENLPQFTDSAEVTTQATEGAGRRLVAFVTEEPDTPGTPVFYQDYRKTCVGVNVGACLRFENREPSAIRYLKPEAGLKPDSQLVEYDYKRITTDANGIATVTVTGVTPGFPTLRFYPDEDGTADILFSFDYLSAYVDFLAPIRVLPSEDDLKQRFVDKWNEVYQQQDAAQVIWDSFIYPEIFQIYYYLYPIMNKYMPLNNLKRIEGAIGQLIRLISKPYQEESTLAMPITRDMPQGRRSVLELWAQKLVQRNYPPVKLSMADYDTLNVN</sequence>
<dbReference type="AlphaFoldDB" id="A0A177S9H7"/>
<dbReference type="Proteomes" id="UP000077752">
    <property type="component" value="Unassembled WGS sequence"/>
</dbReference>
<evidence type="ECO:0000313" key="1">
    <source>
        <dbReference type="EMBL" id="OAI84678.1"/>
    </source>
</evidence>
<evidence type="ECO:0000313" key="2">
    <source>
        <dbReference type="Proteomes" id="UP000077752"/>
    </source>
</evidence>
<reference evidence="1 2" key="1">
    <citation type="submission" date="2016-03" db="EMBL/GenBank/DDBJ databases">
        <title>Draft Genome Assembly of Pseudomonas putida strain CBF10-2.</title>
        <authorList>
            <person name="Iyer R.S."/>
            <person name="Damania A."/>
        </authorList>
    </citation>
    <scope>NUCLEOTIDE SEQUENCE [LARGE SCALE GENOMIC DNA]</scope>
    <source>
        <strain evidence="1 2">CBF10-2</strain>
    </source>
</reference>
<dbReference type="EMBL" id="LUCV01000049">
    <property type="protein sequence ID" value="OAI84678.1"/>
    <property type="molecule type" value="Genomic_DNA"/>
</dbReference>
<protein>
    <submittedName>
        <fullName evidence="1">Uncharacterized protein</fullName>
    </submittedName>
</protein>
<proteinExistence type="predicted"/>
<comment type="caution">
    <text evidence="1">The sequence shown here is derived from an EMBL/GenBank/DDBJ whole genome shotgun (WGS) entry which is preliminary data.</text>
</comment>
<dbReference type="RefSeq" id="WP_064304476.1">
    <property type="nucleotide sequence ID" value="NZ_LUCV01000049.1"/>
</dbReference>
<accession>A0A177S9H7</accession>
<organism evidence="1 2">
    <name type="scientific">Pseudomonas putida</name>
    <name type="common">Arthrobacter siderocapsulatus</name>
    <dbReference type="NCBI Taxonomy" id="303"/>
    <lineage>
        <taxon>Bacteria</taxon>
        <taxon>Pseudomonadati</taxon>
        <taxon>Pseudomonadota</taxon>
        <taxon>Gammaproteobacteria</taxon>
        <taxon>Pseudomonadales</taxon>
        <taxon>Pseudomonadaceae</taxon>
        <taxon>Pseudomonas</taxon>
    </lineage>
</organism>
<gene>
    <name evidence="1" type="ORF">AYO28_01985</name>
</gene>